<reference evidence="2" key="1">
    <citation type="submission" date="2022-10" db="EMBL/GenBank/DDBJ databases">
        <title>Tapping the CABI collections for fungal endophytes: first genome assemblies for Collariella, Neodidymelliopsis, Ascochyta clinopodiicola, Didymella pomorum, Didymosphaeria variabile, Neocosmospora piperis and Neocucurbitaria cava.</title>
        <authorList>
            <person name="Hill R."/>
        </authorList>
    </citation>
    <scope>NUCLEOTIDE SEQUENCE</scope>
    <source>
        <strain evidence="2">IMI 355091</strain>
    </source>
</reference>
<sequence length="286" mass="30807">MPFAAPTSEVEVWQPDPDSLPVAGGLPDARFNKDPLTAQQKKALKRDKLLGLYLNGPRESTRASSPAASSTARTNTPNDARKFAHLLGDSPPKKSGPPPAPQDRKPSSPPVPAAPATSVSRPPHLRKQSSASTSATPAAAPETRTNSINVIGSPHVGVEPTVAPTALPPSSTSHLRKVADATDPDLTGLVENLAVQKRLLESFIPNKPTPSTDSHERYLKGKLISALEEEMDTPTRTTRRKLNNMNDVELAAHFMRTKAMHKLSWEIKQRRDDIGKLDVKASLAAF</sequence>
<feature type="compositionally biased region" description="Low complexity" evidence="1">
    <location>
        <begin position="129"/>
        <end position="141"/>
    </location>
</feature>
<dbReference type="Proteomes" id="UP001140510">
    <property type="component" value="Unassembled WGS sequence"/>
</dbReference>
<evidence type="ECO:0000313" key="3">
    <source>
        <dbReference type="Proteomes" id="UP001140510"/>
    </source>
</evidence>
<evidence type="ECO:0000313" key="2">
    <source>
        <dbReference type="EMBL" id="KAJ4413307.1"/>
    </source>
</evidence>
<organism evidence="2 3">
    <name type="scientific">Didymella pomorum</name>
    <dbReference type="NCBI Taxonomy" id="749634"/>
    <lineage>
        <taxon>Eukaryota</taxon>
        <taxon>Fungi</taxon>
        <taxon>Dikarya</taxon>
        <taxon>Ascomycota</taxon>
        <taxon>Pezizomycotina</taxon>
        <taxon>Dothideomycetes</taxon>
        <taxon>Pleosporomycetidae</taxon>
        <taxon>Pleosporales</taxon>
        <taxon>Pleosporineae</taxon>
        <taxon>Didymellaceae</taxon>
        <taxon>Didymella</taxon>
    </lineage>
</organism>
<feature type="region of interest" description="Disordered" evidence="1">
    <location>
        <begin position="1"/>
        <end position="32"/>
    </location>
</feature>
<comment type="caution">
    <text evidence="2">The sequence shown here is derived from an EMBL/GenBank/DDBJ whole genome shotgun (WGS) entry which is preliminary data.</text>
</comment>
<evidence type="ECO:0000256" key="1">
    <source>
        <dbReference type="SAM" id="MobiDB-lite"/>
    </source>
</evidence>
<protein>
    <submittedName>
        <fullName evidence="2">Uncharacterized protein</fullName>
    </submittedName>
</protein>
<keyword evidence="3" id="KW-1185">Reference proteome</keyword>
<accession>A0A9W9DC86</accession>
<name>A0A9W9DC86_9PLEO</name>
<proteinExistence type="predicted"/>
<dbReference type="EMBL" id="JAPEVA010000001">
    <property type="protein sequence ID" value="KAJ4413307.1"/>
    <property type="molecule type" value="Genomic_DNA"/>
</dbReference>
<gene>
    <name evidence="2" type="ORF">N0V91_000282</name>
</gene>
<dbReference type="AlphaFoldDB" id="A0A9W9DC86"/>
<feature type="compositionally biased region" description="Pro residues" evidence="1">
    <location>
        <begin position="94"/>
        <end position="113"/>
    </location>
</feature>
<feature type="region of interest" description="Disordered" evidence="1">
    <location>
        <begin position="55"/>
        <end position="150"/>
    </location>
</feature>
<feature type="compositionally biased region" description="Low complexity" evidence="1">
    <location>
        <begin position="62"/>
        <end position="78"/>
    </location>
</feature>
<dbReference type="OrthoDB" id="3799274at2759"/>